<dbReference type="EMBL" id="CAVNYO010000107">
    <property type="protein sequence ID" value="CAK5266131.1"/>
    <property type="molecule type" value="Genomic_DNA"/>
</dbReference>
<keyword evidence="2 6" id="KW-0728">SH3 domain</keyword>
<keyword evidence="3" id="KW-0963">Cytoplasm</keyword>
<comment type="caution">
    <text evidence="13">The sequence shown here is derived from an EMBL/GenBank/DDBJ whole genome shotgun (WGS) entry which is preliminary data.</text>
</comment>
<feature type="compositionally biased region" description="Low complexity" evidence="9">
    <location>
        <begin position="402"/>
        <end position="428"/>
    </location>
</feature>
<feature type="compositionally biased region" description="Polar residues" evidence="9">
    <location>
        <begin position="681"/>
        <end position="691"/>
    </location>
</feature>
<dbReference type="Pfam" id="PF00611">
    <property type="entry name" value="FCH"/>
    <property type="match status" value="1"/>
</dbReference>
<keyword evidence="7 8" id="KW-0175">Coiled coil</keyword>
<keyword evidence="14" id="KW-1185">Reference proteome</keyword>
<feature type="compositionally biased region" description="Low complexity" evidence="9">
    <location>
        <begin position="882"/>
        <end position="916"/>
    </location>
</feature>
<feature type="compositionally biased region" description="Low complexity" evidence="9">
    <location>
        <begin position="956"/>
        <end position="970"/>
    </location>
</feature>
<dbReference type="SUPFAM" id="SSF103657">
    <property type="entry name" value="BAR/IMD domain-like"/>
    <property type="match status" value="1"/>
</dbReference>
<dbReference type="FunFam" id="2.30.30.40:FF:000312">
    <property type="entry name" value="Related to Cell division control protein 15"/>
    <property type="match status" value="1"/>
</dbReference>
<evidence type="ECO:0000259" key="11">
    <source>
        <dbReference type="PROSITE" id="PS51741"/>
    </source>
</evidence>
<feature type="domain" description="F-BAR" evidence="11">
    <location>
        <begin position="66"/>
        <end position="319"/>
    </location>
</feature>
<feature type="compositionally biased region" description="Polar residues" evidence="9">
    <location>
        <begin position="556"/>
        <end position="571"/>
    </location>
</feature>
<dbReference type="PANTHER" id="PTHR23065">
    <property type="entry name" value="PROLINE-SERINE-THREONINE PHOSPHATASE INTERACTING PROTEIN 1"/>
    <property type="match status" value="1"/>
</dbReference>
<feature type="domain" description="SH3" evidence="10">
    <location>
        <begin position="985"/>
        <end position="1048"/>
    </location>
</feature>
<dbReference type="PROSITE" id="PS50002">
    <property type="entry name" value="SH3"/>
    <property type="match status" value="1"/>
</dbReference>
<dbReference type="SMART" id="SM00055">
    <property type="entry name" value="FCH"/>
    <property type="match status" value="1"/>
</dbReference>
<feature type="region of interest" description="Disordered" evidence="9">
    <location>
        <begin position="362"/>
        <end position="440"/>
    </location>
</feature>
<dbReference type="GO" id="GO:0120104">
    <property type="term" value="C:mitotic actomyosin contractile ring, proximal layer"/>
    <property type="evidence" value="ECO:0007669"/>
    <property type="project" value="TreeGrafter"/>
</dbReference>
<dbReference type="Pfam" id="PF00018">
    <property type="entry name" value="SH3_1"/>
    <property type="match status" value="1"/>
</dbReference>
<sequence length="1048" mass="115102">MTRWQCTDRLGNPGTCSFTSAFLSPHTTPSPPFTLLYTMSARRQASSTSLSKFARGADPALMDRTTDYCNAFWGMGDGGVDVLFARMRGAARTMEELRSFWKERAVVEEEYAKRLGKLAKVPLGRDEIGDLRNSLDTIKTETEKQAGAHLNLAHQIRNSLEGLTATFVAKQQHHKKLYQGAVEKEFKAKQTQEGYVIKARDKYENDCLRINSYTAQLGLVQGKDAERIHLKLERAQQTVAQNERDFANFTRALGETVGKWESAWRTFCDSCQDLEDDRLEFTKNNMWAYANAVSSVCVLDDESCEHIRLTLEEMEPEKDQENFVRNYGTGNQIPDPPIFVNFTDPNAIPSASARHTFRIASFERSTQRVPTEDYASQPAPQPDPAEIVTTNIAGRGAGAGGVTPATTGTQSSPAPYAAAGSSSGISAGQVHQPQPHAATEHNDRASMMMAANHLTPSSQQSPTNYVNGSLSRATTTASKPSPHRVAPPREDPPAEETYMRIGENAYRVDAHKDPSQPGPSRASATPSGFDPLAKQMEDLQLAAATVRRKSTRRTTVDMSHPTSQPVQQQQALAPRPSSMGPGSILPPMHQISRSPSPGPGRDYQQSADSVVGSHPAASRPASPNPAPITAAFMRPSSTVPPGAEMITDVLSDYHQSLPGERKSVSRSNSRRSSYVGPGHMSNPSQSSQMSAGHNLGRPPSTGFAGVGSMSRSSSPQPMAMGPARTPSPGLAMAMVPVNRAPSPGPAYRQSLVAPGSSINRQGSTSPNPVGIAIDSTGRVTHDDMAMRYHHQQQIQARQPSPQPRQRQSMQSSGFAPISQHQQPQQQQPQQPQLTGPQRRLSYMGPAAITAPPPPPIQQAYNSYQQPPPQQHQQQLSGFAPSQQSFASNAYQQQQQQQPYQQLQQQQQPVYNGQGLQRGPSTNNYYADPRQQLVRANHQPPPQQQQQQIQAPPPQPQQQQLVRVPPIQQQRTPSPAGRQRTSDGKWIQFYVRALFDYRATIEEEFDFQEGDIIAVTETPEDGWWHGELLDDARRVPGKSVFPSNFTVMF</sequence>
<evidence type="ECO:0000256" key="5">
    <source>
        <dbReference type="ARBA" id="ARBA00023212"/>
    </source>
</evidence>
<dbReference type="InterPro" id="IPR027267">
    <property type="entry name" value="AH/BAR_dom_sf"/>
</dbReference>
<protein>
    <recommendedName>
        <fullName evidence="15">Cell division control protein</fullName>
    </recommendedName>
</protein>
<feature type="region of interest" description="Disordered" evidence="9">
    <location>
        <begin position="789"/>
        <end position="980"/>
    </location>
</feature>
<feature type="region of interest" description="Disordered" evidence="9">
    <location>
        <begin position="656"/>
        <end position="774"/>
    </location>
</feature>
<evidence type="ECO:0000256" key="7">
    <source>
        <dbReference type="PROSITE-ProRule" id="PRU01077"/>
    </source>
</evidence>
<dbReference type="SMART" id="SM00326">
    <property type="entry name" value="SH3"/>
    <property type="match status" value="1"/>
</dbReference>
<dbReference type="InterPro" id="IPR001060">
    <property type="entry name" value="FCH_dom"/>
</dbReference>
<dbReference type="PROSITE" id="PS51741">
    <property type="entry name" value="F_BAR"/>
    <property type="match status" value="1"/>
</dbReference>
<evidence type="ECO:0000256" key="4">
    <source>
        <dbReference type="ARBA" id="ARBA00022553"/>
    </source>
</evidence>
<evidence type="ECO:0000313" key="14">
    <source>
        <dbReference type="Proteomes" id="UP001295794"/>
    </source>
</evidence>
<evidence type="ECO:0000313" key="13">
    <source>
        <dbReference type="EMBL" id="CAK5281976.1"/>
    </source>
</evidence>
<dbReference type="CDD" id="cd00174">
    <property type="entry name" value="SH3"/>
    <property type="match status" value="1"/>
</dbReference>
<dbReference type="Gene3D" id="1.20.1270.60">
    <property type="entry name" value="Arfaptin homology (AH) domain/BAR domain"/>
    <property type="match status" value="1"/>
</dbReference>
<dbReference type="GO" id="GO:0030036">
    <property type="term" value="P:actin cytoskeleton organization"/>
    <property type="evidence" value="ECO:0007669"/>
    <property type="project" value="UniProtKB-ARBA"/>
</dbReference>
<dbReference type="GO" id="GO:0005543">
    <property type="term" value="F:phospholipid binding"/>
    <property type="evidence" value="ECO:0007669"/>
    <property type="project" value="TreeGrafter"/>
</dbReference>
<feature type="region of interest" description="Disordered" evidence="9">
    <location>
        <begin position="545"/>
        <end position="640"/>
    </location>
</feature>
<evidence type="ECO:0008006" key="15">
    <source>
        <dbReference type="Google" id="ProtNLM"/>
    </source>
</evidence>
<gene>
    <name evidence="13" type="ORF">MYCIT1_LOCUS33368</name>
    <name evidence="12" type="ORF">MYCIT1_LOCUS7680</name>
</gene>
<feature type="compositionally biased region" description="Low complexity" evidence="9">
    <location>
        <begin position="791"/>
        <end position="812"/>
    </location>
</feature>
<dbReference type="AlphaFoldDB" id="A0AAD2HTU3"/>
<feature type="region of interest" description="Disordered" evidence="9">
    <location>
        <begin position="509"/>
        <end position="531"/>
    </location>
</feature>
<evidence type="ECO:0000256" key="9">
    <source>
        <dbReference type="SAM" id="MobiDB-lite"/>
    </source>
</evidence>
<dbReference type="CDD" id="cd07651">
    <property type="entry name" value="F-BAR_PombeCdc15_like"/>
    <property type="match status" value="1"/>
</dbReference>
<keyword evidence="4" id="KW-0597">Phosphoprotein</keyword>
<comment type="subcellular location">
    <subcellularLocation>
        <location evidence="1">Cytoplasm</location>
        <location evidence="1">Cytoskeleton</location>
    </subcellularLocation>
</comment>
<dbReference type="InterPro" id="IPR001452">
    <property type="entry name" value="SH3_domain"/>
</dbReference>
<dbReference type="Proteomes" id="UP001295794">
    <property type="component" value="Unassembled WGS sequence"/>
</dbReference>
<accession>A0AAD2HTU3</accession>
<dbReference type="PRINTS" id="PR00499">
    <property type="entry name" value="P67PHOX"/>
</dbReference>
<evidence type="ECO:0000256" key="1">
    <source>
        <dbReference type="ARBA" id="ARBA00004245"/>
    </source>
</evidence>
<dbReference type="GO" id="GO:0009898">
    <property type="term" value="C:cytoplasmic side of plasma membrane"/>
    <property type="evidence" value="ECO:0007669"/>
    <property type="project" value="TreeGrafter"/>
</dbReference>
<dbReference type="PANTHER" id="PTHR23065:SF7">
    <property type="entry name" value="NOSTRIN, ISOFORM H"/>
    <property type="match status" value="1"/>
</dbReference>
<dbReference type="EMBL" id="CAVNYO010000444">
    <property type="protein sequence ID" value="CAK5281976.1"/>
    <property type="molecule type" value="Genomic_DNA"/>
</dbReference>
<evidence type="ECO:0000256" key="2">
    <source>
        <dbReference type="ARBA" id="ARBA00022443"/>
    </source>
</evidence>
<proteinExistence type="predicted"/>
<evidence type="ECO:0000256" key="3">
    <source>
        <dbReference type="ARBA" id="ARBA00022490"/>
    </source>
</evidence>
<feature type="compositionally biased region" description="Polar residues" evidence="9">
    <location>
        <begin position="455"/>
        <end position="479"/>
    </location>
</feature>
<feature type="compositionally biased region" description="Polar residues" evidence="9">
    <location>
        <begin position="756"/>
        <end position="767"/>
    </location>
</feature>
<dbReference type="InterPro" id="IPR031160">
    <property type="entry name" value="F_BAR_dom"/>
</dbReference>
<name>A0AAD2HTU3_9AGAR</name>
<reference evidence="13" key="1">
    <citation type="submission" date="2023-11" db="EMBL/GenBank/DDBJ databases">
        <authorList>
            <person name="De Vega J J."/>
            <person name="De Vega J J."/>
        </authorList>
    </citation>
    <scope>NUCLEOTIDE SEQUENCE</scope>
</reference>
<evidence type="ECO:0000256" key="8">
    <source>
        <dbReference type="SAM" id="Coils"/>
    </source>
</evidence>
<dbReference type="InterPro" id="IPR036028">
    <property type="entry name" value="SH3-like_dom_sf"/>
</dbReference>
<evidence type="ECO:0000259" key="10">
    <source>
        <dbReference type="PROSITE" id="PS50002"/>
    </source>
</evidence>
<evidence type="ECO:0000313" key="12">
    <source>
        <dbReference type="EMBL" id="CAK5266131.1"/>
    </source>
</evidence>
<dbReference type="Gene3D" id="2.30.30.40">
    <property type="entry name" value="SH3 Domains"/>
    <property type="match status" value="1"/>
</dbReference>
<feature type="coiled-coil region" evidence="8">
    <location>
        <begin position="225"/>
        <end position="252"/>
    </location>
</feature>
<organism evidence="13 14">
    <name type="scientific">Mycena citricolor</name>
    <dbReference type="NCBI Taxonomy" id="2018698"/>
    <lineage>
        <taxon>Eukaryota</taxon>
        <taxon>Fungi</taxon>
        <taxon>Dikarya</taxon>
        <taxon>Basidiomycota</taxon>
        <taxon>Agaricomycotina</taxon>
        <taxon>Agaricomycetes</taxon>
        <taxon>Agaricomycetidae</taxon>
        <taxon>Agaricales</taxon>
        <taxon>Marasmiineae</taxon>
        <taxon>Mycenaceae</taxon>
        <taxon>Mycena</taxon>
    </lineage>
</organism>
<evidence type="ECO:0000256" key="6">
    <source>
        <dbReference type="PROSITE-ProRule" id="PRU00192"/>
    </source>
</evidence>
<feature type="compositionally biased region" description="Low complexity" evidence="9">
    <location>
        <begin position="819"/>
        <end position="832"/>
    </location>
</feature>
<keyword evidence="5" id="KW-0206">Cytoskeleton</keyword>
<feature type="region of interest" description="Disordered" evidence="9">
    <location>
        <begin position="455"/>
        <end position="495"/>
    </location>
</feature>
<dbReference type="SUPFAM" id="SSF50044">
    <property type="entry name" value="SH3-domain"/>
    <property type="match status" value="1"/>
</dbReference>